<dbReference type="InterPro" id="IPR017972">
    <property type="entry name" value="Cyt_P450_CS"/>
</dbReference>
<evidence type="ECO:0000256" key="2">
    <source>
        <dbReference type="RuleBase" id="RU000461"/>
    </source>
</evidence>
<proteinExistence type="inferred from homology"/>
<keyword evidence="2" id="KW-0408">Iron</keyword>
<dbReference type="PANTHER" id="PTHR46696">
    <property type="entry name" value="P450, PUTATIVE (EUROFUNG)-RELATED"/>
    <property type="match status" value="1"/>
</dbReference>
<keyword evidence="4" id="KW-1185">Reference proteome</keyword>
<evidence type="ECO:0000313" key="4">
    <source>
        <dbReference type="Proteomes" id="UP001354931"/>
    </source>
</evidence>
<dbReference type="SUPFAM" id="SSF48264">
    <property type="entry name" value="Cytochrome P450"/>
    <property type="match status" value="1"/>
</dbReference>
<name>A0ABU6F9Z8_9ACTN</name>
<dbReference type="PRINTS" id="PR00359">
    <property type="entry name" value="BP450"/>
</dbReference>
<dbReference type="PROSITE" id="PS00086">
    <property type="entry name" value="CYTOCHROME_P450"/>
    <property type="match status" value="1"/>
</dbReference>
<dbReference type="Pfam" id="PF00067">
    <property type="entry name" value="p450"/>
    <property type="match status" value="1"/>
</dbReference>
<dbReference type="Gene3D" id="1.10.630.10">
    <property type="entry name" value="Cytochrome P450"/>
    <property type="match status" value="1"/>
</dbReference>
<dbReference type="CDD" id="cd11029">
    <property type="entry name" value="CYP107-like"/>
    <property type="match status" value="1"/>
</dbReference>
<keyword evidence="2" id="KW-0503">Monooxygenase</keyword>
<comment type="similarity">
    <text evidence="1 2">Belongs to the cytochrome P450 family.</text>
</comment>
<dbReference type="PRINTS" id="PR00385">
    <property type="entry name" value="P450"/>
</dbReference>
<sequence>MTDPTQDPRFLRDPYPAYAAMRATCPVQPVPAAGPGGRTNYVVTGYAEAREALHDPRLSKDTAVFFAGKGSRRRLHPAVAHTMLASDPPQHTRLRKLVTKAFTTGAVARLRPFIARVTEDLLDQWHVGEPFDFVAGLAVPLPVVVICELLGVPPADRPDVQRWSAELFAAGEPDVIDAASHAMAEYMTDLIAAKRGDTGGSLLDQLIAARDGEDRLSEPELVSLAVLLLVAGHETTTHALGNALLALLRHPAQLDRLRRDPNDIPDALDELLRFDSAVSTSTFRFTTEDVTLGGTEIPAGVPVLVALGAANRDPLRFPVPDELDLDRDAAAHLAFGHGIHRCVGAPLAKAEMEIVLRAVSARFPALHLAVPADELVWRRTRLVRGLSSLPVVAAET</sequence>
<accession>A0ABU6F9Z8</accession>
<evidence type="ECO:0000256" key="1">
    <source>
        <dbReference type="ARBA" id="ARBA00010617"/>
    </source>
</evidence>
<protein>
    <submittedName>
        <fullName evidence="3">Cytochrome P450</fullName>
    </submittedName>
</protein>
<comment type="caution">
    <text evidence="3">The sequence shown here is derived from an EMBL/GenBank/DDBJ whole genome shotgun (WGS) entry which is preliminary data.</text>
</comment>
<reference evidence="3 4" key="1">
    <citation type="submission" date="2022-10" db="EMBL/GenBank/DDBJ databases">
        <authorList>
            <person name="Xie J."/>
            <person name="Shen N."/>
        </authorList>
    </citation>
    <scope>NUCLEOTIDE SEQUENCE [LARGE SCALE GENOMIC DNA]</scope>
    <source>
        <strain evidence="3 4">YIM65594</strain>
    </source>
</reference>
<dbReference type="PANTHER" id="PTHR46696:SF1">
    <property type="entry name" value="CYTOCHROME P450 YJIB-RELATED"/>
    <property type="match status" value="1"/>
</dbReference>
<dbReference type="Proteomes" id="UP001354931">
    <property type="component" value="Unassembled WGS sequence"/>
</dbReference>
<evidence type="ECO:0000313" key="3">
    <source>
        <dbReference type="EMBL" id="MEB8340868.1"/>
    </source>
</evidence>
<organism evidence="3 4">
    <name type="scientific">Streptomyces endophyticus</name>
    <dbReference type="NCBI Taxonomy" id="714166"/>
    <lineage>
        <taxon>Bacteria</taxon>
        <taxon>Bacillati</taxon>
        <taxon>Actinomycetota</taxon>
        <taxon>Actinomycetes</taxon>
        <taxon>Kitasatosporales</taxon>
        <taxon>Streptomycetaceae</taxon>
        <taxon>Streptomyces</taxon>
    </lineage>
</organism>
<dbReference type="EMBL" id="JAOZYC010000137">
    <property type="protein sequence ID" value="MEB8340868.1"/>
    <property type="molecule type" value="Genomic_DNA"/>
</dbReference>
<dbReference type="InterPro" id="IPR001128">
    <property type="entry name" value="Cyt_P450"/>
</dbReference>
<keyword evidence="2" id="KW-0479">Metal-binding</keyword>
<keyword evidence="2" id="KW-0349">Heme</keyword>
<dbReference type="InterPro" id="IPR002397">
    <property type="entry name" value="Cyt_P450_B"/>
</dbReference>
<keyword evidence="2" id="KW-0560">Oxidoreductase</keyword>
<gene>
    <name evidence="3" type="ORF">OKJ99_25540</name>
</gene>
<dbReference type="RefSeq" id="WP_326019849.1">
    <property type="nucleotide sequence ID" value="NZ_JAOZYC010000137.1"/>
</dbReference>
<dbReference type="InterPro" id="IPR036396">
    <property type="entry name" value="Cyt_P450_sf"/>
</dbReference>